<evidence type="ECO:0000313" key="2">
    <source>
        <dbReference type="Proteomes" id="UP000605805"/>
    </source>
</evidence>
<proteinExistence type="predicted"/>
<comment type="caution">
    <text evidence="1">The sequence shown here is derived from an EMBL/GenBank/DDBJ whole genome shotgun (WGS) entry which is preliminary data.</text>
</comment>
<sequence>MKNVFGPIMVGLFKNSRFTYARGIIIPSASVSVGVPRISEELQCAEILDREYEVKIAELGTFRIFAVCTVDRVIIDGQEISLRTAIHIGTSTTRRRIEYELIVGRDLIDYWGLIVDELTGRIRSLMSKPVVTRY</sequence>
<evidence type="ECO:0008006" key="3">
    <source>
        <dbReference type="Google" id="ProtNLM"/>
    </source>
</evidence>
<gene>
    <name evidence="1" type="ORF">EYH02_05355</name>
</gene>
<dbReference type="Proteomes" id="UP000605805">
    <property type="component" value="Unassembled WGS sequence"/>
</dbReference>
<dbReference type="EMBL" id="DQTV01000104">
    <property type="protein sequence ID" value="HIP57475.1"/>
    <property type="molecule type" value="Genomic_DNA"/>
</dbReference>
<name>A0A833DVH2_9CREN</name>
<protein>
    <recommendedName>
        <fullName evidence="3">Clan AA aspartic protease</fullName>
    </recommendedName>
</protein>
<evidence type="ECO:0000313" key="1">
    <source>
        <dbReference type="EMBL" id="HIP57475.1"/>
    </source>
</evidence>
<reference evidence="1" key="1">
    <citation type="journal article" date="2020" name="ISME J.">
        <title>Gammaproteobacteria mediating utilization of methyl-, sulfur- and petroleum organic compounds in deep ocean hydrothermal plumes.</title>
        <authorList>
            <person name="Zhou Z."/>
            <person name="Liu Y."/>
            <person name="Pan J."/>
            <person name="Cron B.R."/>
            <person name="Toner B.M."/>
            <person name="Anantharaman K."/>
            <person name="Breier J.A."/>
            <person name="Dick G.J."/>
            <person name="Li M."/>
        </authorList>
    </citation>
    <scope>NUCLEOTIDE SEQUENCE</scope>
    <source>
        <strain evidence="1">SZUA-1435</strain>
    </source>
</reference>
<accession>A0A833DVH2</accession>
<dbReference type="AlphaFoldDB" id="A0A833DVH2"/>
<organism evidence="1 2">
    <name type="scientific">Ignisphaera aggregans</name>
    <dbReference type="NCBI Taxonomy" id="334771"/>
    <lineage>
        <taxon>Archaea</taxon>
        <taxon>Thermoproteota</taxon>
        <taxon>Thermoprotei</taxon>
        <taxon>Desulfurococcales</taxon>
        <taxon>Desulfurococcaceae</taxon>
        <taxon>Ignisphaera</taxon>
    </lineage>
</organism>